<feature type="domain" description="DUF4350" evidence="3">
    <location>
        <begin position="65"/>
        <end position="237"/>
    </location>
</feature>
<dbReference type="InterPro" id="IPR025646">
    <property type="entry name" value="DUF4350"/>
</dbReference>
<dbReference type="Pfam" id="PF14258">
    <property type="entry name" value="DUF4350"/>
    <property type="match status" value="1"/>
</dbReference>
<dbReference type="RefSeq" id="WP_070320997.1">
    <property type="nucleotide sequence ID" value="NZ_CP194061.1"/>
</dbReference>
<keyword evidence="5" id="KW-1185">Reference proteome</keyword>
<protein>
    <recommendedName>
        <fullName evidence="3">DUF4350 domain-containing protein</fullName>
    </recommendedName>
</protein>
<proteinExistence type="predicted"/>
<dbReference type="EMBL" id="JAUSVM010000001">
    <property type="protein sequence ID" value="MDQ0426542.1"/>
    <property type="molecule type" value="Genomic_DNA"/>
</dbReference>
<keyword evidence="2" id="KW-0812">Transmembrane</keyword>
<feature type="region of interest" description="Disordered" evidence="1">
    <location>
        <begin position="1"/>
        <end position="25"/>
    </location>
</feature>
<evidence type="ECO:0000259" key="3">
    <source>
        <dbReference type="Pfam" id="PF14258"/>
    </source>
</evidence>
<gene>
    <name evidence="4" type="ORF">JO380_002923</name>
</gene>
<reference evidence="4 5" key="1">
    <citation type="submission" date="2023-07" db="EMBL/GenBank/DDBJ databases">
        <title>Sequencing the genomes of 1000 actinobacteria strains.</title>
        <authorList>
            <person name="Klenk H.-P."/>
        </authorList>
    </citation>
    <scope>NUCLEOTIDE SEQUENCE [LARGE SCALE GENOMIC DNA]</scope>
    <source>
        <strain evidence="4 5">DSM 14785</strain>
    </source>
</reference>
<keyword evidence="2" id="KW-1133">Transmembrane helix</keyword>
<evidence type="ECO:0000256" key="2">
    <source>
        <dbReference type="SAM" id="Phobius"/>
    </source>
</evidence>
<feature type="compositionally biased region" description="Low complexity" evidence="1">
    <location>
        <begin position="1"/>
        <end position="18"/>
    </location>
</feature>
<comment type="caution">
    <text evidence="4">The sequence shown here is derived from an EMBL/GenBank/DDBJ whole genome shotgun (WGS) entry which is preliminary data.</text>
</comment>
<keyword evidence="2" id="KW-0472">Membrane</keyword>
<evidence type="ECO:0000256" key="1">
    <source>
        <dbReference type="SAM" id="MobiDB-lite"/>
    </source>
</evidence>
<feature type="transmembrane region" description="Helical" evidence="2">
    <location>
        <begin position="34"/>
        <end position="53"/>
    </location>
</feature>
<accession>A0ABU0GMF5</accession>
<name>A0ABU0GMF5_9CELL</name>
<organism evidence="4 5">
    <name type="scientific">Cellulomonas iranensis</name>
    <dbReference type="NCBI Taxonomy" id="76862"/>
    <lineage>
        <taxon>Bacteria</taxon>
        <taxon>Bacillati</taxon>
        <taxon>Actinomycetota</taxon>
        <taxon>Actinomycetes</taxon>
        <taxon>Micrococcales</taxon>
        <taxon>Cellulomonadaceae</taxon>
        <taxon>Cellulomonas</taxon>
    </lineage>
</organism>
<evidence type="ECO:0000313" key="5">
    <source>
        <dbReference type="Proteomes" id="UP001240250"/>
    </source>
</evidence>
<dbReference type="Proteomes" id="UP001240250">
    <property type="component" value="Unassembled WGS sequence"/>
</dbReference>
<evidence type="ECO:0000313" key="4">
    <source>
        <dbReference type="EMBL" id="MDQ0426542.1"/>
    </source>
</evidence>
<sequence>MSAPPTTLPGLTTGEVLGDGSTARSRGAERWRRWRPWLVVLAVAVVGALVLALPSPPTSTTPGAPDNPTASGARAAARVLERQGVDVRYVTTTRAAVGAAASGGTVLVVGDQWLSAQQVDALAALDNDLVLVDAGWALTSLAPDVVATGAAAPRAARPATCDDPDATAAGTITAAGGYEDVTGSAVLCFPSSPGAGDGAYVVVEQDGRRLVALADMEPLTNEALADEGNAALVLRMLGRTDRLVWYVPSLDDAGLVPDGAAGASLTDLVPWVGPVLAWLLLVLAVTVVWRGRRLGAVVAEPLPVVVRSAETTRGRGRLYRRARAHGHAGAALRAGTAARVAHRLGLPRSADAPTLIDALVRATGRDARGVETLLYGPPPTDDAALLRLADDLHHLESEVHRP</sequence>